<evidence type="ECO:0000256" key="2">
    <source>
        <dbReference type="SAM" id="SignalP"/>
    </source>
</evidence>
<reference evidence="4 5" key="1">
    <citation type="journal article" date="2010" name="Science">
        <title>Genomic analysis of organismal complexity in the multicellular green alga Volvox carteri.</title>
        <authorList>
            <person name="Prochnik S.E."/>
            <person name="Umen J."/>
            <person name="Nedelcu A.M."/>
            <person name="Hallmann A."/>
            <person name="Miller S.M."/>
            <person name="Nishii I."/>
            <person name="Ferris P."/>
            <person name="Kuo A."/>
            <person name="Mitros T."/>
            <person name="Fritz-Laylin L.K."/>
            <person name="Hellsten U."/>
            <person name="Chapman J."/>
            <person name="Simakov O."/>
            <person name="Rensing S.A."/>
            <person name="Terry A."/>
            <person name="Pangilinan J."/>
            <person name="Kapitonov V."/>
            <person name="Jurka J."/>
            <person name="Salamov A."/>
            <person name="Shapiro H."/>
            <person name="Schmutz J."/>
            <person name="Grimwood J."/>
            <person name="Lindquist E."/>
            <person name="Lucas S."/>
            <person name="Grigoriev I.V."/>
            <person name="Schmitt R."/>
            <person name="Kirk D."/>
            <person name="Rokhsar D.S."/>
        </authorList>
    </citation>
    <scope>NUCLEOTIDE SEQUENCE [LARGE SCALE GENOMIC DNA]</scope>
    <source>
        <strain evidence="5">f. Nagariensis / Eve</strain>
    </source>
</reference>
<evidence type="ECO:0000313" key="4">
    <source>
        <dbReference type="EMBL" id="EFJ51115.1"/>
    </source>
</evidence>
<dbReference type="InterPro" id="IPR036908">
    <property type="entry name" value="RlpA-like_sf"/>
</dbReference>
<feature type="chain" id="PRO_5003123704" description="Expansin-like EG45 domain-containing protein" evidence="2">
    <location>
        <begin position="32"/>
        <end position="483"/>
    </location>
</feature>
<feature type="compositionally biased region" description="Gly residues" evidence="1">
    <location>
        <begin position="38"/>
        <end position="47"/>
    </location>
</feature>
<evidence type="ECO:0000259" key="3">
    <source>
        <dbReference type="PROSITE" id="PS50842"/>
    </source>
</evidence>
<feature type="signal peptide" evidence="2">
    <location>
        <begin position="1"/>
        <end position="31"/>
    </location>
</feature>
<dbReference type="Proteomes" id="UP000001058">
    <property type="component" value="Unassembled WGS sequence"/>
</dbReference>
<dbReference type="InterPro" id="IPR007112">
    <property type="entry name" value="Expansin/allergen_DPBB_dom"/>
</dbReference>
<dbReference type="InParanoid" id="D8TMF2"/>
<keyword evidence="2" id="KW-0732">Signal</keyword>
<gene>
    <name evidence="4" type="ORF">VOLCADRAFT_87857</name>
</gene>
<proteinExistence type="predicted"/>
<dbReference type="eggNOG" id="ENOG502SRQM">
    <property type="taxonomic scope" value="Eukaryota"/>
</dbReference>
<accession>D8TMF2</accession>
<organism evidence="5">
    <name type="scientific">Volvox carteri f. nagariensis</name>
    <dbReference type="NCBI Taxonomy" id="3068"/>
    <lineage>
        <taxon>Eukaryota</taxon>
        <taxon>Viridiplantae</taxon>
        <taxon>Chlorophyta</taxon>
        <taxon>core chlorophytes</taxon>
        <taxon>Chlorophyceae</taxon>
        <taxon>CS clade</taxon>
        <taxon>Chlamydomonadales</taxon>
        <taxon>Volvocaceae</taxon>
        <taxon>Volvox</taxon>
    </lineage>
</organism>
<dbReference type="RefSeq" id="XP_002947582.1">
    <property type="nucleotide sequence ID" value="XM_002947536.1"/>
</dbReference>
<dbReference type="Gene3D" id="2.40.40.10">
    <property type="entry name" value="RlpA-like domain"/>
    <property type="match status" value="1"/>
</dbReference>
<keyword evidence="5" id="KW-1185">Reference proteome</keyword>
<dbReference type="PROSITE" id="PS50842">
    <property type="entry name" value="EXPANSIN_EG45"/>
    <property type="match status" value="1"/>
</dbReference>
<dbReference type="KEGG" id="vcn:VOLCADRAFT_87857"/>
<feature type="domain" description="Expansin-like EG45" evidence="3">
    <location>
        <begin position="114"/>
        <end position="284"/>
    </location>
</feature>
<name>D8TMF2_VOLCA</name>
<dbReference type="InterPro" id="IPR002963">
    <property type="entry name" value="Expansin"/>
</dbReference>
<sequence length="483" mass="53241">MAQLALRCAAVLNLLVLFALLPCWGPTHVTAEDNASTGNGGGGGNGGQETSAMSPIPPPSANPAAPNTSFSKPPPPPAGWIRARASWYGTPHPFVDVFAPSRGGGESAFGILEWGGCGYTNADGSLPFDKSEVSSYADANPDFPGSCGRCYEVKCVDGIVLGRNDEAVQYGNWYYYPEHGNAVDNFNRSFPGNPAEKDGYVYVRCWDPNRTIRVHVIDICPCWYSPKGQEPYEQPSCCFKNSTNPRSGQHEMDISFWAYERLAHPMYPEMMLNIRPVDCYSGAALQLSPGYINRDTLYDNMVTTGWSWFPYYTPTHNFNVTAPGWGLSGSAAACAEVAPGGGMTWWCRGCDRPGYQPFYGATSITFWLRDRYTPGNVPPLKVMVAQQEDDIYCPGEAYLNSVSPSARGEDGWIQWSLPFDSTFNCGNRANDMDKISFQSVGSANTWFCLDDLKIEHGDSYDDIVQMKDKIQRRDSWFVCIGTF</sequence>
<dbReference type="OrthoDB" id="525335at2759"/>
<protein>
    <recommendedName>
        <fullName evidence="3">Expansin-like EG45 domain-containing protein</fullName>
    </recommendedName>
</protein>
<evidence type="ECO:0000256" key="1">
    <source>
        <dbReference type="SAM" id="MobiDB-lite"/>
    </source>
</evidence>
<evidence type="ECO:0000313" key="5">
    <source>
        <dbReference type="Proteomes" id="UP000001058"/>
    </source>
</evidence>
<dbReference type="AlphaFoldDB" id="D8TMF2"/>
<dbReference type="GO" id="GO:0009664">
    <property type="term" value="P:plant-type cell wall organization"/>
    <property type="evidence" value="ECO:0007669"/>
    <property type="project" value="InterPro"/>
</dbReference>
<feature type="region of interest" description="Disordered" evidence="1">
    <location>
        <begin position="34"/>
        <end position="76"/>
    </location>
</feature>
<dbReference type="PANTHER" id="PTHR31867">
    <property type="entry name" value="EXPANSIN-A15"/>
    <property type="match status" value="1"/>
</dbReference>
<dbReference type="GeneID" id="9620598"/>
<dbReference type="EMBL" id="GL378328">
    <property type="protein sequence ID" value="EFJ51115.1"/>
    <property type="molecule type" value="Genomic_DNA"/>
</dbReference>